<evidence type="ECO:0000256" key="1">
    <source>
        <dbReference type="ARBA" id="ARBA00023004"/>
    </source>
</evidence>
<dbReference type="RefSeq" id="WP_006523317.1">
    <property type="nucleotide sequence ID" value="NC_021184.1"/>
</dbReference>
<dbReference type="GO" id="GO:0046914">
    <property type="term" value="F:transition metal ion binding"/>
    <property type="evidence" value="ECO:0007669"/>
    <property type="project" value="InterPro"/>
</dbReference>
<evidence type="ECO:0000313" key="3">
    <source>
        <dbReference type="EMBL" id="AGL02657.1"/>
    </source>
</evidence>
<protein>
    <submittedName>
        <fullName evidence="3">Fe2+ transport system protein A</fullName>
    </submittedName>
</protein>
<dbReference type="SMART" id="SM00899">
    <property type="entry name" value="FeoA"/>
    <property type="match status" value="1"/>
</dbReference>
<dbReference type="InterPro" id="IPR038157">
    <property type="entry name" value="FeoA_core_dom"/>
</dbReference>
<dbReference type="Proteomes" id="UP000013520">
    <property type="component" value="Chromosome"/>
</dbReference>
<evidence type="ECO:0000259" key="2">
    <source>
        <dbReference type="SMART" id="SM00899"/>
    </source>
</evidence>
<keyword evidence="1" id="KW-0408">Iron</keyword>
<dbReference type="STRING" id="767817.Desgi_3311"/>
<sequence length="72" mass="7832">MTLDLVKRGQHVKIVSISDENIRAQAIRFGIAEGAIVLCEEVLPAGPIVLKKNRQEIAIGRGLANRITVTLN</sequence>
<gene>
    <name evidence="3" type="ORF">Desgi_3311</name>
</gene>
<evidence type="ECO:0000313" key="4">
    <source>
        <dbReference type="Proteomes" id="UP000013520"/>
    </source>
</evidence>
<dbReference type="HOGENOM" id="CLU_186691_0_0_9"/>
<dbReference type="eggNOG" id="COG1918">
    <property type="taxonomic scope" value="Bacteria"/>
</dbReference>
<dbReference type="Gene3D" id="2.30.30.90">
    <property type="match status" value="1"/>
</dbReference>
<dbReference type="Pfam" id="PF04023">
    <property type="entry name" value="FeoA"/>
    <property type="match status" value="1"/>
</dbReference>
<dbReference type="OrthoDB" id="2111964at2"/>
<accession>R4KM77</accession>
<name>R4KM77_9FIRM</name>
<feature type="domain" description="Ferrous iron transporter FeoA-like" evidence="2">
    <location>
        <begin position="1"/>
        <end position="71"/>
    </location>
</feature>
<dbReference type="InterPro" id="IPR008988">
    <property type="entry name" value="Transcriptional_repressor_C"/>
</dbReference>
<dbReference type="InterPro" id="IPR007167">
    <property type="entry name" value="Fe-transptr_FeoA-like"/>
</dbReference>
<proteinExistence type="predicted"/>
<dbReference type="SUPFAM" id="SSF50037">
    <property type="entry name" value="C-terminal domain of transcriptional repressors"/>
    <property type="match status" value="1"/>
</dbReference>
<keyword evidence="4" id="KW-1185">Reference proteome</keyword>
<reference evidence="3 4" key="1">
    <citation type="submission" date="2012-01" db="EMBL/GenBank/DDBJ databases">
        <title>Complete sequence of Desulfotomaculum gibsoniae DSM 7213.</title>
        <authorList>
            <consortium name="US DOE Joint Genome Institute"/>
            <person name="Lucas S."/>
            <person name="Han J."/>
            <person name="Lapidus A."/>
            <person name="Cheng J.-F."/>
            <person name="Goodwin L."/>
            <person name="Pitluck S."/>
            <person name="Peters L."/>
            <person name="Ovchinnikova G."/>
            <person name="Teshima H."/>
            <person name="Detter J.C."/>
            <person name="Han C."/>
            <person name="Tapia R."/>
            <person name="Land M."/>
            <person name="Hauser L."/>
            <person name="Kyrpides N."/>
            <person name="Ivanova N."/>
            <person name="Pagani I."/>
            <person name="Parshina S."/>
            <person name="Plugge C."/>
            <person name="Muyzer G."/>
            <person name="Kuever J."/>
            <person name="Ivanova A."/>
            <person name="Nazina T."/>
            <person name="Klenk H.-P."/>
            <person name="Brambilla E."/>
            <person name="Spring S."/>
            <person name="Stams A.F."/>
            <person name="Woyke T."/>
        </authorList>
    </citation>
    <scope>NUCLEOTIDE SEQUENCE [LARGE SCALE GENOMIC DNA]</scope>
    <source>
        <strain evidence="3 4">DSM 7213</strain>
    </source>
</reference>
<dbReference type="AlphaFoldDB" id="R4KM77"/>
<organism evidence="3 4">
    <name type="scientific">Desulfoscipio gibsoniae DSM 7213</name>
    <dbReference type="NCBI Taxonomy" id="767817"/>
    <lineage>
        <taxon>Bacteria</taxon>
        <taxon>Bacillati</taxon>
        <taxon>Bacillota</taxon>
        <taxon>Clostridia</taxon>
        <taxon>Eubacteriales</taxon>
        <taxon>Desulfallaceae</taxon>
        <taxon>Desulfoscipio</taxon>
    </lineage>
</organism>
<dbReference type="KEGG" id="dgi:Desgi_3311"/>
<dbReference type="EMBL" id="CP003273">
    <property type="protein sequence ID" value="AGL02657.1"/>
    <property type="molecule type" value="Genomic_DNA"/>
</dbReference>